<reference evidence="2 3" key="1">
    <citation type="submission" date="2016-11" db="EMBL/GenBank/DDBJ databases">
        <authorList>
            <person name="Jaros S."/>
            <person name="Januszkiewicz K."/>
            <person name="Wedrychowicz H."/>
        </authorList>
    </citation>
    <scope>NUCLEOTIDE SEQUENCE [LARGE SCALE GENOMIC DNA]</scope>
    <source>
        <strain evidence="2 3">DSM 14809</strain>
    </source>
</reference>
<accession>A0A1M6BN92</accession>
<name>A0A1M6BN92_PSEXY</name>
<dbReference type="AlphaFoldDB" id="A0A1M6BN92"/>
<feature type="domain" description="N-acetyltransferase" evidence="1">
    <location>
        <begin position="28"/>
        <end position="173"/>
    </location>
</feature>
<dbReference type="RefSeq" id="WP_072912347.1">
    <property type="nucleotide sequence ID" value="NZ_FQYQ01000002.1"/>
</dbReference>
<proteinExistence type="predicted"/>
<keyword evidence="2" id="KW-0808">Transferase</keyword>
<protein>
    <submittedName>
        <fullName evidence="2">Acetyltransferase (GNAT) family protein</fullName>
    </submittedName>
</protein>
<dbReference type="PROSITE" id="PS51186">
    <property type="entry name" value="GNAT"/>
    <property type="match status" value="1"/>
</dbReference>
<dbReference type="Gene3D" id="3.40.630.30">
    <property type="match status" value="1"/>
</dbReference>
<sequence length="173" mass="20405">MLRKIMKYSDLDERKLMDIYTESNFENTEYFYPDETDKNKAVKLVEAGFCNYLKNDFYNLDDSIYWIYEEDGKWLCALRTNMIKPGLFYLEALETPPDSRRKGYACRLINDVLEDMKNDGSFKLCVCISKKNIASLKTHEKCGFKIVSEKGYDYLSNEENDSTYGLEYNYMAD</sequence>
<dbReference type="EMBL" id="FQYQ01000002">
    <property type="protein sequence ID" value="SHI50117.1"/>
    <property type="molecule type" value="Genomic_DNA"/>
</dbReference>
<keyword evidence="3" id="KW-1185">Reference proteome</keyword>
<dbReference type="OrthoDB" id="2001009at2"/>
<dbReference type="CDD" id="cd04301">
    <property type="entry name" value="NAT_SF"/>
    <property type="match status" value="1"/>
</dbReference>
<gene>
    <name evidence="2" type="ORF">SAMN02745725_00532</name>
</gene>
<organism evidence="2 3">
    <name type="scientific">Pseudobutyrivibrio xylanivorans DSM 14809</name>
    <dbReference type="NCBI Taxonomy" id="1123012"/>
    <lineage>
        <taxon>Bacteria</taxon>
        <taxon>Bacillati</taxon>
        <taxon>Bacillota</taxon>
        <taxon>Clostridia</taxon>
        <taxon>Lachnospirales</taxon>
        <taxon>Lachnospiraceae</taxon>
        <taxon>Pseudobutyrivibrio</taxon>
    </lineage>
</organism>
<dbReference type="GO" id="GO:0016747">
    <property type="term" value="F:acyltransferase activity, transferring groups other than amino-acyl groups"/>
    <property type="evidence" value="ECO:0007669"/>
    <property type="project" value="InterPro"/>
</dbReference>
<evidence type="ECO:0000313" key="2">
    <source>
        <dbReference type="EMBL" id="SHI50117.1"/>
    </source>
</evidence>
<dbReference type="InterPro" id="IPR000182">
    <property type="entry name" value="GNAT_dom"/>
</dbReference>
<evidence type="ECO:0000313" key="3">
    <source>
        <dbReference type="Proteomes" id="UP000184185"/>
    </source>
</evidence>
<evidence type="ECO:0000259" key="1">
    <source>
        <dbReference type="PROSITE" id="PS51186"/>
    </source>
</evidence>
<dbReference type="SUPFAM" id="SSF55729">
    <property type="entry name" value="Acyl-CoA N-acyltransferases (Nat)"/>
    <property type="match status" value="1"/>
</dbReference>
<dbReference type="Pfam" id="PF00583">
    <property type="entry name" value="Acetyltransf_1"/>
    <property type="match status" value="1"/>
</dbReference>
<dbReference type="Proteomes" id="UP000184185">
    <property type="component" value="Unassembled WGS sequence"/>
</dbReference>
<dbReference type="InterPro" id="IPR016181">
    <property type="entry name" value="Acyl_CoA_acyltransferase"/>
</dbReference>